<dbReference type="GO" id="GO:0005829">
    <property type="term" value="C:cytosol"/>
    <property type="evidence" value="ECO:0007669"/>
    <property type="project" value="TreeGrafter"/>
</dbReference>
<name>A0A6J7AFA3_9ZZZZ</name>
<dbReference type="UniPathway" id="UPA00070">
    <property type="reaction ID" value="UER00120"/>
</dbReference>
<proteinExistence type="predicted"/>
<dbReference type="Gene3D" id="3.20.20.70">
    <property type="entry name" value="Aldolase class I"/>
    <property type="match status" value="1"/>
</dbReference>
<dbReference type="SUPFAM" id="SSF51366">
    <property type="entry name" value="Ribulose-phoshate binding barrel"/>
    <property type="match status" value="1"/>
</dbReference>
<dbReference type="AlphaFoldDB" id="A0A6J7AFA3"/>
<dbReference type="InterPro" id="IPR014732">
    <property type="entry name" value="OMPdecase"/>
</dbReference>
<evidence type="ECO:0000256" key="3">
    <source>
        <dbReference type="ARBA" id="ARBA00021923"/>
    </source>
</evidence>
<keyword evidence="5" id="KW-0665">Pyrimidine biosynthesis</keyword>
<evidence type="ECO:0000259" key="8">
    <source>
        <dbReference type="SMART" id="SM00934"/>
    </source>
</evidence>
<reference evidence="9" key="1">
    <citation type="submission" date="2020-05" db="EMBL/GenBank/DDBJ databases">
        <authorList>
            <person name="Chiriac C."/>
            <person name="Salcher M."/>
            <person name="Ghai R."/>
            <person name="Kavagutti S V."/>
        </authorList>
    </citation>
    <scope>NUCLEOTIDE SEQUENCE</scope>
</reference>
<evidence type="ECO:0000256" key="4">
    <source>
        <dbReference type="ARBA" id="ARBA00022793"/>
    </source>
</evidence>
<dbReference type="SMART" id="SM00934">
    <property type="entry name" value="OMPdecase"/>
    <property type="match status" value="1"/>
</dbReference>
<dbReference type="PANTHER" id="PTHR32119:SF2">
    <property type="entry name" value="OROTIDINE 5'-PHOSPHATE DECARBOXYLASE"/>
    <property type="match status" value="1"/>
</dbReference>
<sequence>MAHKSPIILAVDTSSLDTALEWVACTSKYISAYKLGLEFFLSFGGEGVRRIAEVSDAKLFLDLKLHDIPNTVAGASAAVAALTPAFVTVHASGGRAMISAAVQAAPLSDITAVTILTSLGDDDVKEIGYGAGALPSAVNLAKLALEAGAKAIVCSPLEISAMRQNLGKNFAIITPGIRPADHSARDDQARTMTPREAIDAGATYLVIGRPITQHAISGMQRMQDAAAKIVDDIYSGNSR</sequence>
<organism evidence="9">
    <name type="scientific">freshwater metagenome</name>
    <dbReference type="NCBI Taxonomy" id="449393"/>
    <lineage>
        <taxon>unclassified sequences</taxon>
        <taxon>metagenomes</taxon>
        <taxon>ecological metagenomes</taxon>
    </lineage>
</organism>
<evidence type="ECO:0000256" key="2">
    <source>
        <dbReference type="ARBA" id="ARBA00012321"/>
    </source>
</evidence>
<dbReference type="InterPro" id="IPR013785">
    <property type="entry name" value="Aldolase_TIM"/>
</dbReference>
<dbReference type="InterPro" id="IPR011060">
    <property type="entry name" value="RibuloseP-bd_barrel"/>
</dbReference>
<dbReference type="NCBIfam" id="TIGR01740">
    <property type="entry name" value="pyrF"/>
    <property type="match status" value="1"/>
</dbReference>
<evidence type="ECO:0000256" key="7">
    <source>
        <dbReference type="ARBA" id="ARBA00033428"/>
    </source>
</evidence>
<dbReference type="InterPro" id="IPR018089">
    <property type="entry name" value="OMPdecase_AS"/>
</dbReference>
<comment type="pathway">
    <text evidence="1">Pyrimidine metabolism; UMP biosynthesis via de novo pathway; UMP from orotate: step 2/2.</text>
</comment>
<dbReference type="CDD" id="cd04725">
    <property type="entry name" value="OMP_decarboxylase_like"/>
    <property type="match status" value="1"/>
</dbReference>
<dbReference type="PROSITE" id="PS00156">
    <property type="entry name" value="OMPDECASE"/>
    <property type="match status" value="1"/>
</dbReference>
<evidence type="ECO:0000256" key="6">
    <source>
        <dbReference type="ARBA" id="ARBA00023239"/>
    </source>
</evidence>
<accession>A0A6J7AFA3</accession>
<dbReference type="InterPro" id="IPR001754">
    <property type="entry name" value="OMPdeCOase_dom"/>
</dbReference>
<dbReference type="EMBL" id="CAFABH010000021">
    <property type="protein sequence ID" value="CAB4831621.1"/>
    <property type="molecule type" value="Genomic_DNA"/>
</dbReference>
<dbReference type="PANTHER" id="PTHR32119">
    <property type="entry name" value="OROTIDINE 5'-PHOSPHATE DECARBOXYLASE"/>
    <property type="match status" value="1"/>
</dbReference>
<feature type="domain" description="Orotidine 5'-phosphate decarboxylase" evidence="8">
    <location>
        <begin position="6"/>
        <end position="229"/>
    </location>
</feature>
<dbReference type="GO" id="GO:0004590">
    <property type="term" value="F:orotidine-5'-phosphate decarboxylase activity"/>
    <property type="evidence" value="ECO:0007669"/>
    <property type="project" value="UniProtKB-EC"/>
</dbReference>
<dbReference type="GO" id="GO:0044205">
    <property type="term" value="P:'de novo' UMP biosynthetic process"/>
    <property type="evidence" value="ECO:0007669"/>
    <property type="project" value="UniProtKB-UniPathway"/>
</dbReference>
<dbReference type="Pfam" id="PF00215">
    <property type="entry name" value="OMPdecase"/>
    <property type="match status" value="1"/>
</dbReference>
<dbReference type="NCBIfam" id="NF001273">
    <property type="entry name" value="PRK00230.1"/>
    <property type="match status" value="1"/>
</dbReference>
<gene>
    <name evidence="9" type="ORF">UFOPK3174_01162</name>
</gene>
<dbReference type="EC" id="4.1.1.23" evidence="2"/>
<protein>
    <recommendedName>
        <fullName evidence="3">Orotidine 5'-phosphate decarboxylase</fullName>
        <ecNumber evidence="2">4.1.1.23</ecNumber>
    </recommendedName>
    <alternativeName>
        <fullName evidence="7">OMP decarboxylase</fullName>
    </alternativeName>
</protein>
<dbReference type="GO" id="GO:0006207">
    <property type="term" value="P:'de novo' pyrimidine nucleobase biosynthetic process"/>
    <property type="evidence" value="ECO:0007669"/>
    <property type="project" value="InterPro"/>
</dbReference>
<evidence type="ECO:0000256" key="1">
    <source>
        <dbReference type="ARBA" id="ARBA00004861"/>
    </source>
</evidence>
<keyword evidence="6" id="KW-0456">Lyase</keyword>
<evidence type="ECO:0000256" key="5">
    <source>
        <dbReference type="ARBA" id="ARBA00022975"/>
    </source>
</evidence>
<evidence type="ECO:0000313" key="9">
    <source>
        <dbReference type="EMBL" id="CAB4831621.1"/>
    </source>
</evidence>
<keyword evidence="4" id="KW-0210">Decarboxylase</keyword>